<keyword evidence="4" id="KW-0067">ATP-binding</keyword>
<dbReference type="SUPFAM" id="SSF46785">
    <property type="entry name" value="Winged helix' DNA-binding domain"/>
    <property type="match status" value="1"/>
</dbReference>
<evidence type="ECO:0000313" key="8">
    <source>
        <dbReference type="Proteomes" id="UP001331561"/>
    </source>
</evidence>
<dbReference type="InterPro" id="IPR050474">
    <property type="entry name" value="Hel308_SKI2-like"/>
</dbReference>
<dbReference type="Proteomes" id="UP001331561">
    <property type="component" value="Unassembled WGS sequence"/>
</dbReference>
<dbReference type="SMART" id="SM00490">
    <property type="entry name" value="HELICc"/>
    <property type="match status" value="1"/>
</dbReference>
<evidence type="ECO:0000256" key="3">
    <source>
        <dbReference type="ARBA" id="ARBA00022806"/>
    </source>
</evidence>
<dbReference type="Gene3D" id="1.10.10.10">
    <property type="entry name" value="Winged helix-like DNA-binding domain superfamily/Winged helix DNA-binding domain"/>
    <property type="match status" value="1"/>
</dbReference>
<dbReference type="GO" id="GO:0004386">
    <property type="term" value="F:helicase activity"/>
    <property type="evidence" value="ECO:0007669"/>
    <property type="project" value="UniProtKB-KW"/>
</dbReference>
<dbReference type="SUPFAM" id="SSF158702">
    <property type="entry name" value="Sec63 N-terminal domain-like"/>
    <property type="match status" value="1"/>
</dbReference>
<evidence type="ECO:0000313" key="7">
    <source>
        <dbReference type="EMBL" id="MEC5388296.1"/>
    </source>
</evidence>
<dbReference type="InterPro" id="IPR014001">
    <property type="entry name" value="Helicase_ATP-bd"/>
</dbReference>
<dbReference type="EMBL" id="JAYXHS010000005">
    <property type="protein sequence ID" value="MEC5388296.1"/>
    <property type="molecule type" value="Genomic_DNA"/>
</dbReference>
<dbReference type="RefSeq" id="WP_327601268.1">
    <property type="nucleotide sequence ID" value="NZ_JAYXHS010000005.1"/>
</dbReference>
<evidence type="ECO:0000256" key="1">
    <source>
        <dbReference type="ARBA" id="ARBA00022741"/>
    </source>
</evidence>
<dbReference type="Pfam" id="PF00270">
    <property type="entry name" value="DEAD"/>
    <property type="match status" value="1"/>
</dbReference>
<dbReference type="Pfam" id="PF00271">
    <property type="entry name" value="Helicase_C"/>
    <property type="match status" value="1"/>
</dbReference>
<dbReference type="InterPro" id="IPR036390">
    <property type="entry name" value="WH_DNA-bd_sf"/>
</dbReference>
<dbReference type="InterPro" id="IPR001650">
    <property type="entry name" value="Helicase_C-like"/>
</dbReference>
<evidence type="ECO:0000259" key="6">
    <source>
        <dbReference type="PROSITE" id="PS51194"/>
    </source>
</evidence>
<evidence type="ECO:0000256" key="4">
    <source>
        <dbReference type="ARBA" id="ARBA00022840"/>
    </source>
</evidence>
<keyword evidence="3 7" id="KW-0347">Helicase</keyword>
<feature type="domain" description="Helicase ATP-binding" evidence="5">
    <location>
        <begin position="116"/>
        <end position="282"/>
    </location>
</feature>
<protein>
    <submittedName>
        <fullName evidence="7">DEAD/DEAH box helicase</fullName>
    </submittedName>
</protein>
<evidence type="ECO:0000259" key="5">
    <source>
        <dbReference type="PROSITE" id="PS51192"/>
    </source>
</evidence>
<dbReference type="CDD" id="cd17921">
    <property type="entry name" value="DEXHc_Ski2"/>
    <property type="match status" value="1"/>
</dbReference>
<organism evidence="7 8">
    <name type="scientific">Uliginosibacterium silvisoli</name>
    <dbReference type="NCBI Taxonomy" id="3114758"/>
    <lineage>
        <taxon>Bacteria</taxon>
        <taxon>Pseudomonadati</taxon>
        <taxon>Pseudomonadota</taxon>
        <taxon>Betaproteobacteria</taxon>
        <taxon>Rhodocyclales</taxon>
        <taxon>Zoogloeaceae</taxon>
        <taxon>Uliginosibacterium</taxon>
    </lineage>
</organism>
<dbReference type="PANTHER" id="PTHR47961:SF1">
    <property type="entry name" value="ATP-DEPENDENT HELICASE MJ1401-RELATED"/>
    <property type="match status" value="1"/>
</dbReference>
<dbReference type="InterPro" id="IPR036388">
    <property type="entry name" value="WH-like_DNA-bd_sf"/>
</dbReference>
<name>A0ABU6K9L1_9RHOO</name>
<feature type="domain" description="Helicase C-terminal" evidence="6">
    <location>
        <begin position="323"/>
        <end position="512"/>
    </location>
</feature>
<keyword evidence="1" id="KW-0547">Nucleotide-binding</keyword>
<dbReference type="Gene3D" id="3.40.50.300">
    <property type="entry name" value="P-loop containing nucleotide triphosphate hydrolases"/>
    <property type="match status" value="2"/>
</dbReference>
<reference evidence="7 8" key="1">
    <citation type="submission" date="2024-01" db="EMBL/GenBank/DDBJ databases">
        <title>Uliginosibacterium soil sp. nov.</title>
        <authorList>
            <person name="Lv Y."/>
        </authorList>
    </citation>
    <scope>NUCLEOTIDE SEQUENCE [LARGE SCALE GENOMIC DNA]</scope>
    <source>
        <strain evidence="7 8">H3</strain>
    </source>
</reference>
<evidence type="ECO:0000256" key="2">
    <source>
        <dbReference type="ARBA" id="ARBA00022801"/>
    </source>
</evidence>
<proteinExistence type="predicted"/>
<sequence length="989" mass="107704">MLAATPRNWFSKPEFVGRAARFDAAQMDAGRTRQGDSPRFDVSRTRIALRFIRDTRHCEWHFLDPVSYIGCNANSGEHKKMRTSDAQGPGVDAWLLQRLHRWGIDWLTDVQQRALAAGAADGRSLVVSAPTSSGKTLVGEIAVLCALRSSVRAIYLVSHKALADQKYLDFIARFGEGAAEPIGSVGLNTGDRTEGNIDAQLMVATYEKALGLFLSGQLRPNNALVVADELQILGEPGRGPDIEALCSALRQRGIRQFVALTATVENPEDIAGWMACDLVRSTHRDVPLHQEIWYGGQAHRTKFGDDSGQDVPSGATPTNDIGAVVDHLLRLDRGPVLVFTESRREAVNFATAFGQRRPRVGVGIEMAEQLDLFSEPTESSDQLRENAERRVAFHTADLSPQERQVIEGGFTDGKFEVCFATSTLAAGVNFPFRTIVFSKLTYRWGDRAGSHIVRSDYRNMSGRAGRLGMHPDGFAVLLPQNNVELAHANKLVLPDNDRLNSQLVNLSIRKTILTLVASGLASSFAEVMTFFENTLYWYQTLNRNPTKLATLVTESRAAVDWLATNALIRNEADTLLITSLGNAAAMSGLLPATAVQLAAMLCTVGPKLAASFDEWIPGLIYAACASDEFRAERPSRFFPFPSQSNYESVTFWGAKPLPVPLDRNDLKLAQCAHAIALYAEGLADRKIAYAARVQGGTIHRLALDVAWVLDGLHKLSTTPELGCPQPVSNQIAMLARRVRWGAPPEALDVLRVAERHSVPGFGRQRAMGLVAQGIATLHDILATAKDKLVQLLRSEPRALALIDAVSSTVGLGPSRLASAHRKTGQELGIEHLVKACNDALGTEYEEAIVALLQVEAAWSVKALDDGTRPNVPDLLIVLGSQQVLLECKTCTKSPPFIKKEEAWAVMQKAADFDSAMRRVTLGKPAFDETSKNKAAASKDITLIEHSVFMEGLLRVHSGTLSAADFMTWLGSPGVAELERLGGSPTYTGK</sequence>
<dbReference type="PROSITE" id="PS51194">
    <property type="entry name" value="HELICASE_CTER"/>
    <property type="match status" value="1"/>
</dbReference>
<dbReference type="PANTHER" id="PTHR47961">
    <property type="entry name" value="DNA POLYMERASE THETA, PUTATIVE (AFU_ORTHOLOGUE AFUA_1G05260)-RELATED"/>
    <property type="match status" value="1"/>
</dbReference>
<dbReference type="InterPro" id="IPR011545">
    <property type="entry name" value="DEAD/DEAH_box_helicase_dom"/>
</dbReference>
<comment type="caution">
    <text evidence="7">The sequence shown here is derived from an EMBL/GenBank/DDBJ whole genome shotgun (WGS) entry which is preliminary data.</text>
</comment>
<dbReference type="InterPro" id="IPR027417">
    <property type="entry name" value="P-loop_NTPase"/>
</dbReference>
<keyword evidence="8" id="KW-1185">Reference proteome</keyword>
<dbReference type="Gene3D" id="1.10.3380.20">
    <property type="match status" value="1"/>
</dbReference>
<dbReference type="PROSITE" id="PS51192">
    <property type="entry name" value="HELICASE_ATP_BIND_1"/>
    <property type="match status" value="1"/>
</dbReference>
<accession>A0ABU6K9L1</accession>
<keyword evidence="2" id="KW-0378">Hydrolase</keyword>
<dbReference type="SUPFAM" id="SSF52540">
    <property type="entry name" value="P-loop containing nucleoside triphosphate hydrolases"/>
    <property type="match status" value="1"/>
</dbReference>
<gene>
    <name evidence="7" type="ORF">VVD49_21365</name>
</gene>
<dbReference type="SMART" id="SM00487">
    <property type="entry name" value="DEXDc"/>
    <property type="match status" value="1"/>
</dbReference>